<evidence type="ECO:0000313" key="2">
    <source>
        <dbReference type="EMBL" id="GGI19076.1"/>
    </source>
</evidence>
<feature type="compositionally biased region" description="Basic and acidic residues" evidence="1">
    <location>
        <begin position="87"/>
        <end position="108"/>
    </location>
</feature>
<evidence type="ECO:0000256" key="1">
    <source>
        <dbReference type="SAM" id="MobiDB-lite"/>
    </source>
</evidence>
<organism evidence="2 3">
    <name type="scientific">Oxalicibacterium faecigallinarum</name>
    <dbReference type="NCBI Taxonomy" id="573741"/>
    <lineage>
        <taxon>Bacteria</taxon>
        <taxon>Pseudomonadati</taxon>
        <taxon>Pseudomonadota</taxon>
        <taxon>Betaproteobacteria</taxon>
        <taxon>Burkholderiales</taxon>
        <taxon>Oxalobacteraceae</taxon>
        <taxon>Oxalicibacterium</taxon>
    </lineage>
</organism>
<dbReference type="RefSeq" id="WP_188380829.1">
    <property type="nucleotide sequence ID" value="NZ_BMDI01000001.1"/>
</dbReference>
<dbReference type="Proteomes" id="UP000642180">
    <property type="component" value="Unassembled WGS sequence"/>
</dbReference>
<evidence type="ECO:0000313" key="3">
    <source>
        <dbReference type="Proteomes" id="UP000642180"/>
    </source>
</evidence>
<dbReference type="AlphaFoldDB" id="A0A8J3AXW0"/>
<protein>
    <submittedName>
        <fullName evidence="2">Uncharacterized protein</fullName>
    </submittedName>
</protein>
<accession>A0A8J3AXW0</accession>
<keyword evidence="3" id="KW-1185">Reference proteome</keyword>
<feature type="compositionally biased region" description="Basic and acidic residues" evidence="1">
    <location>
        <begin position="49"/>
        <end position="61"/>
    </location>
</feature>
<feature type="compositionally biased region" description="Basic and acidic residues" evidence="1">
    <location>
        <begin position="1"/>
        <end position="31"/>
    </location>
</feature>
<proteinExistence type="predicted"/>
<feature type="region of interest" description="Disordered" evidence="1">
    <location>
        <begin position="1"/>
        <end position="127"/>
    </location>
</feature>
<dbReference type="EMBL" id="BMDI01000001">
    <property type="protein sequence ID" value="GGI19076.1"/>
    <property type="molecule type" value="Genomic_DNA"/>
</dbReference>
<comment type="caution">
    <text evidence="2">The sequence shown here is derived from an EMBL/GenBank/DDBJ whole genome shotgun (WGS) entry which is preliminary data.</text>
</comment>
<name>A0A8J3AXW0_9BURK</name>
<gene>
    <name evidence="2" type="ORF">GCM10008066_17270</name>
</gene>
<reference evidence="3" key="1">
    <citation type="journal article" date="2019" name="Int. J. Syst. Evol. Microbiol.">
        <title>The Global Catalogue of Microorganisms (GCM) 10K type strain sequencing project: providing services to taxonomists for standard genome sequencing and annotation.</title>
        <authorList>
            <consortium name="The Broad Institute Genomics Platform"/>
            <consortium name="The Broad Institute Genome Sequencing Center for Infectious Disease"/>
            <person name="Wu L."/>
            <person name="Ma J."/>
        </authorList>
    </citation>
    <scope>NUCLEOTIDE SEQUENCE [LARGE SCALE GENOMIC DNA]</scope>
    <source>
        <strain evidence="3">CCM 2767</strain>
    </source>
</reference>
<sequence length="127" mass="13503">MTHPSTKDASAKKNEKAHATAGETVRDEHALDGALEDTFPASDPVAEVACDKEDCKTEKAGESQLDDAIEMSFPASDPISVDAGITRIERVPADKNASEKADAHDDHQNSAIVEESEEAAARKSAKK</sequence>